<feature type="transmembrane region" description="Helical" evidence="8">
    <location>
        <begin position="159"/>
        <end position="177"/>
    </location>
</feature>
<keyword evidence="4 8" id="KW-1003">Cell membrane</keyword>
<evidence type="ECO:0000313" key="10">
    <source>
        <dbReference type="Proteomes" id="UP001596302"/>
    </source>
</evidence>
<evidence type="ECO:0000256" key="6">
    <source>
        <dbReference type="ARBA" id="ARBA00022989"/>
    </source>
</evidence>
<feature type="transmembrane region" description="Helical" evidence="8">
    <location>
        <begin position="119"/>
        <end position="139"/>
    </location>
</feature>
<keyword evidence="10" id="KW-1185">Reference proteome</keyword>
<keyword evidence="7 8" id="KW-0472">Membrane</keyword>
<feature type="transmembrane region" description="Helical" evidence="8">
    <location>
        <begin position="68"/>
        <end position="88"/>
    </location>
</feature>
<sequence length="236" mass="23686">MEVVAAGLVVAFGALVQGTVGFGLALVAAPLLAIIDPAFVPVPMILLAASHAVLAAAREHRATDWRGVAWAMAGRVPGAALGALAVALLPARGFAILVAVSVLACAGMSVVHTRLRPTAAALLAAGLVSGASGTATSIGGPPVALVYQHETGPRVRSTLGAYFALGAVLSLLFLGMAGQVQPSALRDGALMLPFMLGGFLLSGPARRVLDHGWTRPAVLALTVLSALGLLGKALWS</sequence>
<accession>A0ABW1J0J2</accession>
<dbReference type="PANTHER" id="PTHR30269:SF37">
    <property type="entry name" value="MEMBRANE TRANSPORTER PROTEIN"/>
    <property type="match status" value="1"/>
</dbReference>
<dbReference type="InterPro" id="IPR002781">
    <property type="entry name" value="TM_pro_TauE-like"/>
</dbReference>
<keyword evidence="6 8" id="KW-1133">Transmembrane helix</keyword>
<dbReference type="InterPro" id="IPR052017">
    <property type="entry name" value="TSUP"/>
</dbReference>
<feature type="transmembrane region" description="Helical" evidence="8">
    <location>
        <begin position="28"/>
        <end position="56"/>
    </location>
</feature>
<evidence type="ECO:0000256" key="2">
    <source>
        <dbReference type="ARBA" id="ARBA00009142"/>
    </source>
</evidence>
<dbReference type="RefSeq" id="WP_379584302.1">
    <property type="nucleotide sequence ID" value="NZ_JBHSQW010000016.1"/>
</dbReference>
<evidence type="ECO:0000256" key="5">
    <source>
        <dbReference type="ARBA" id="ARBA00022692"/>
    </source>
</evidence>
<comment type="subcellular location">
    <subcellularLocation>
        <location evidence="1 8">Cell membrane</location>
        <topology evidence="1 8">Multi-pass membrane protein</topology>
    </subcellularLocation>
</comment>
<organism evidence="9 10">
    <name type="scientific">Pseudonocardia hispaniensis</name>
    <dbReference type="NCBI Taxonomy" id="904933"/>
    <lineage>
        <taxon>Bacteria</taxon>
        <taxon>Bacillati</taxon>
        <taxon>Actinomycetota</taxon>
        <taxon>Actinomycetes</taxon>
        <taxon>Pseudonocardiales</taxon>
        <taxon>Pseudonocardiaceae</taxon>
        <taxon>Pseudonocardia</taxon>
    </lineage>
</organism>
<evidence type="ECO:0000256" key="4">
    <source>
        <dbReference type="ARBA" id="ARBA00022475"/>
    </source>
</evidence>
<evidence type="ECO:0000313" key="9">
    <source>
        <dbReference type="EMBL" id="MFC5994273.1"/>
    </source>
</evidence>
<comment type="caution">
    <text evidence="9">The sequence shown here is derived from an EMBL/GenBank/DDBJ whole genome shotgun (WGS) entry which is preliminary data.</text>
</comment>
<feature type="transmembrane region" description="Helical" evidence="8">
    <location>
        <begin position="94"/>
        <end position="112"/>
    </location>
</feature>
<reference evidence="10" key="1">
    <citation type="journal article" date="2019" name="Int. J. Syst. Evol. Microbiol.">
        <title>The Global Catalogue of Microorganisms (GCM) 10K type strain sequencing project: providing services to taxonomists for standard genome sequencing and annotation.</title>
        <authorList>
            <consortium name="The Broad Institute Genomics Platform"/>
            <consortium name="The Broad Institute Genome Sequencing Center for Infectious Disease"/>
            <person name="Wu L."/>
            <person name="Ma J."/>
        </authorList>
    </citation>
    <scope>NUCLEOTIDE SEQUENCE [LARGE SCALE GENOMIC DNA]</scope>
    <source>
        <strain evidence="10">CCM 8391</strain>
    </source>
</reference>
<evidence type="ECO:0000256" key="7">
    <source>
        <dbReference type="ARBA" id="ARBA00023136"/>
    </source>
</evidence>
<dbReference type="Pfam" id="PF01925">
    <property type="entry name" value="TauE"/>
    <property type="match status" value="1"/>
</dbReference>
<dbReference type="PANTHER" id="PTHR30269">
    <property type="entry name" value="TRANSMEMBRANE PROTEIN YFCA"/>
    <property type="match status" value="1"/>
</dbReference>
<feature type="transmembrane region" description="Helical" evidence="8">
    <location>
        <begin position="217"/>
        <end position="235"/>
    </location>
</feature>
<proteinExistence type="inferred from homology"/>
<gene>
    <name evidence="9" type="ORF">ACFQE5_08615</name>
</gene>
<evidence type="ECO:0000256" key="8">
    <source>
        <dbReference type="RuleBase" id="RU363041"/>
    </source>
</evidence>
<evidence type="ECO:0000256" key="1">
    <source>
        <dbReference type="ARBA" id="ARBA00004651"/>
    </source>
</evidence>
<dbReference type="EMBL" id="JBHSQW010000016">
    <property type="protein sequence ID" value="MFC5994273.1"/>
    <property type="molecule type" value="Genomic_DNA"/>
</dbReference>
<keyword evidence="5 8" id="KW-0812">Transmembrane</keyword>
<protein>
    <recommendedName>
        <fullName evidence="8">Probable membrane transporter protein</fullName>
    </recommendedName>
</protein>
<feature type="transmembrane region" description="Helical" evidence="8">
    <location>
        <begin position="189"/>
        <end position="205"/>
    </location>
</feature>
<comment type="similarity">
    <text evidence="2 8">Belongs to the 4-toluene sulfonate uptake permease (TSUP) (TC 2.A.102) family.</text>
</comment>
<keyword evidence="3" id="KW-0813">Transport</keyword>
<evidence type="ECO:0000256" key="3">
    <source>
        <dbReference type="ARBA" id="ARBA00022448"/>
    </source>
</evidence>
<dbReference type="Proteomes" id="UP001596302">
    <property type="component" value="Unassembled WGS sequence"/>
</dbReference>
<name>A0ABW1J0J2_9PSEU</name>